<evidence type="ECO:0000256" key="1">
    <source>
        <dbReference type="ARBA" id="ARBA00001933"/>
    </source>
</evidence>
<evidence type="ECO:0000256" key="2">
    <source>
        <dbReference type="ARBA" id="ARBA00008639"/>
    </source>
</evidence>
<name>A0A9X3HV79_9VIBR</name>
<accession>A0A9X3HV79</accession>
<evidence type="ECO:0000256" key="3">
    <source>
        <dbReference type="ARBA" id="ARBA00022898"/>
    </source>
</evidence>
<dbReference type="InterPro" id="IPR036052">
    <property type="entry name" value="TrpB-like_PALP_sf"/>
</dbReference>
<dbReference type="Proteomes" id="UP001155587">
    <property type="component" value="Unassembled WGS sequence"/>
</dbReference>
<evidence type="ECO:0000256" key="4">
    <source>
        <dbReference type="PIRSR" id="PIRSR006278-2"/>
    </source>
</evidence>
<dbReference type="PANTHER" id="PTHR43780:SF2">
    <property type="entry name" value="1-AMINOCYCLOPROPANE-1-CARBOXYLATE DEAMINASE-RELATED"/>
    <property type="match status" value="1"/>
</dbReference>
<dbReference type="GO" id="GO:0019148">
    <property type="term" value="F:D-cysteine desulfhydrase activity"/>
    <property type="evidence" value="ECO:0007669"/>
    <property type="project" value="TreeGrafter"/>
</dbReference>
<proteinExistence type="inferred from homology"/>
<protein>
    <submittedName>
        <fullName evidence="5">Pyridoxal-phosphate dependent enzyme</fullName>
    </submittedName>
</protein>
<evidence type="ECO:0000313" key="5">
    <source>
        <dbReference type="EMBL" id="MCW8344989.1"/>
    </source>
</evidence>
<keyword evidence="3 4" id="KW-0663">Pyridoxal phosphate</keyword>
<evidence type="ECO:0000313" key="6">
    <source>
        <dbReference type="Proteomes" id="UP001155587"/>
    </source>
</evidence>
<dbReference type="InterPro" id="IPR027278">
    <property type="entry name" value="ACCD_DCysDesulf"/>
</dbReference>
<sequence length="311" mass="35418">MKLKDSPVTQHNVEGRSFYLKRDDLLHSHFNGNKARKFAALLDQHNPNISRLIGWGSAQANSLTSLAALARIKGWQLTYYVDHKPAWLDEKPMGNYRMALELGANIVSLSDQVDNLEKCHPSDFIQRQHGDDDSCLIVPEGGRFQLAEVGVQTLAREILAWARFEKNPNLKVALPSGTGTTALYLAKALHSEGIEVLTCPCVGGRDYLVKQFQELNEFDVHPTILQRDAKHHFGKLYQEDYAIWRLLYEQTDIEFDLLYDPLMWRCLLPWLAANPDATVLYVHQGGLLGNETMLPRYERKFGARDNSILSW</sequence>
<dbReference type="RefSeq" id="WP_265673445.1">
    <property type="nucleotide sequence ID" value="NZ_JAKRRY010000002.1"/>
</dbReference>
<dbReference type="PIRSF" id="PIRSF006278">
    <property type="entry name" value="ACCD_DCysDesulf"/>
    <property type="match status" value="1"/>
</dbReference>
<organism evidence="5 6">
    <name type="scientific">Vibrio qingdaonensis</name>
    <dbReference type="NCBI Taxonomy" id="2829491"/>
    <lineage>
        <taxon>Bacteria</taxon>
        <taxon>Pseudomonadati</taxon>
        <taxon>Pseudomonadota</taxon>
        <taxon>Gammaproteobacteria</taxon>
        <taxon>Vibrionales</taxon>
        <taxon>Vibrionaceae</taxon>
        <taxon>Vibrio</taxon>
    </lineage>
</organism>
<comment type="cofactor">
    <cofactor evidence="1">
        <name>pyridoxal 5'-phosphate</name>
        <dbReference type="ChEBI" id="CHEBI:597326"/>
    </cofactor>
</comment>
<dbReference type="AlphaFoldDB" id="A0A9X3HV79"/>
<comment type="caution">
    <text evidence="5">The sequence shown here is derived from an EMBL/GenBank/DDBJ whole genome shotgun (WGS) entry which is preliminary data.</text>
</comment>
<comment type="similarity">
    <text evidence="2">Belongs to the ACC deaminase/D-cysteine desulfhydrase family.</text>
</comment>
<keyword evidence="6" id="KW-1185">Reference proteome</keyword>
<feature type="modified residue" description="N6-(pyridoxal phosphate)lysine" evidence="4">
    <location>
        <position position="34"/>
    </location>
</feature>
<reference evidence="5" key="1">
    <citation type="submission" date="2022-02" db="EMBL/GenBank/DDBJ databases">
        <title>Vibrio sp. nov, a new bacterium isolated from seawater.</title>
        <authorList>
            <person name="Yuan Y."/>
        </authorList>
    </citation>
    <scope>NUCLEOTIDE SEQUENCE</scope>
    <source>
        <strain evidence="5">ZSDZ65</strain>
    </source>
</reference>
<dbReference type="EMBL" id="JAKRRY010000002">
    <property type="protein sequence ID" value="MCW8344989.1"/>
    <property type="molecule type" value="Genomic_DNA"/>
</dbReference>
<dbReference type="Gene3D" id="3.40.50.1100">
    <property type="match status" value="2"/>
</dbReference>
<dbReference type="PANTHER" id="PTHR43780">
    <property type="entry name" value="1-AMINOCYCLOPROPANE-1-CARBOXYLATE DEAMINASE-RELATED"/>
    <property type="match status" value="1"/>
</dbReference>
<dbReference type="SUPFAM" id="SSF53686">
    <property type="entry name" value="Tryptophan synthase beta subunit-like PLP-dependent enzymes"/>
    <property type="match status" value="1"/>
</dbReference>
<gene>
    <name evidence="5" type="ORF">MD535_02960</name>
</gene>